<evidence type="ECO:0000256" key="3">
    <source>
        <dbReference type="ARBA" id="ARBA00023180"/>
    </source>
</evidence>
<dbReference type="PROSITE" id="PS51530">
    <property type="entry name" value="CYSTATIN_FETUIN_B"/>
    <property type="match status" value="2"/>
</dbReference>
<dbReference type="Gene3D" id="3.10.450.10">
    <property type="match status" value="2"/>
</dbReference>
<name>A0A9D3QE52_MEGAT</name>
<feature type="signal peptide" evidence="5">
    <location>
        <begin position="1"/>
        <end position="19"/>
    </location>
</feature>
<dbReference type="InterPro" id="IPR025764">
    <property type="entry name" value="Cystatin_Fetuin_B"/>
</dbReference>
<dbReference type="EMBL" id="JAFDVH010000002">
    <property type="protein sequence ID" value="KAG7488115.1"/>
    <property type="molecule type" value="Genomic_DNA"/>
</dbReference>
<dbReference type="SMART" id="SM00043">
    <property type="entry name" value="CY"/>
    <property type="match status" value="2"/>
</dbReference>
<dbReference type="Pfam" id="PF00031">
    <property type="entry name" value="Cystatin"/>
    <property type="match status" value="2"/>
</dbReference>
<reference evidence="7" key="1">
    <citation type="submission" date="2021-01" db="EMBL/GenBank/DDBJ databases">
        <authorList>
            <person name="Zahm M."/>
            <person name="Roques C."/>
            <person name="Cabau C."/>
            <person name="Klopp C."/>
            <person name="Donnadieu C."/>
            <person name="Jouanno E."/>
            <person name="Lampietro C."/>
            <person name="Louis A."/>
            <person name="Herpin A."/>
            <person name="Echchiki A."/>
            <person name="Berthelot C."/>
            <person name="Parey E."/>
            <person name="Roest-Crollius H."/>
            <person name="Braasch I."/>
            <person name="Postlethwait J."/>
            <person name="Bobe J."/>
            <person name="Montfort J."/>
            <person name="Bouchez O."/>
            <person name="Begum T."/>
            <person name="Mejri S."/>
            <person name="Adams A."/>
            <person name="Chen W.-J."/>
            <person name="Guiguen Y."/>
        </authorList>
    </citation>
    <scope>NUCLEOTIDE SEQUENCE</scope>
    <source>
        <strain evidence="7">YG-15Mar2019-1</strain>
        <tissue evidence="7">Brain</tissue>
    </source>
</reference>
<feature type="chain" id="PRO_5039236823" description="Cystatin fetuin-B-type domain-containing protein" evidence="5">
    <location>
        <begin position="20"/>
        <end position="353"/>
    </location>
</feature>
<organism evidence="7 8">
    <name type="scientific">Megalops atlanticus</name>
    <name type="common">Tarpon</name>
    <name type="synonym">Clupea gigantea</name>
    <dbReference type="NCBI Taxonomy" id="7932"/>
    <lineage>
        <taxon>Eukaryota</taxon>
        <taxon>Metazoa</taxon>
        <taxon>Chordata</taxon>
        <taxon>Craniata</taxon>
        <taxon>Vertebrata</taxon>
        <taxon>Euteleostomi</taxon>
        <taxon>Actinopterygii</taxon>
        <taxon>Neopterygii</taxon>
        <taxon>Teleostei</taxon>
        <taxon>Elopiformes</taxon>
        <taxon>Megalopidae</taxon>
        <taxon>Megalops</taxon>
    </lineage>
</organism>
<dbReference type="Proteomes" id="UP001046870">
    <property type="component" value="Chromosome 2"/>
</dbReference>
<feature type="domain" description="Cystatin fetuin-B-type" evidence="6">
    <location>
        <begin position="16"/>
        <end position="129"/>
    </location>
</feature>
<dbReference type="InterPro" id="IPR050735">
    <property type="entry name" value="Kininogen_Fetuin_HRG"/>
</dbReference>
<evidence type="ECO:0000256" key="4">
    <source>
        <dbReference type="SAM" id="MobiDB-lite"/>
    </source>
</evidence>
<sequence length="353" mass="38891">MKLCGLLLSVCVCLKGGCLSPVPSTHCEDPAVLKAAEVALDKINADRQEGFVFSFNRVYDVSQQPGAGGTMFNLTIDVLETNCYVISKKKWNQCEVKGVGSIPVYGHCETSIYVNTPEGTVVLHNYNCTVQQVPSSIISRSCPDCPIKTDLDDSTVMKAVELSLKKYNRNSGLPKYFALLNVTKASMQWVVGPSYFVEYTIQETVCSRDEPEMDVSQCKLMDCEFAHKGYCSGSHVTVFHEDPINPHITVKCEIFEPEAAEMERESHVGAGEHSSQSDQQPGDESHKHDHLHLHPHEHHHAHSKSQVLPWPMSPLGTVHVLPPSLPIKTGAPPAATDCPGKRRHNLGLPEVDL</sequence>
<evidence type="ECO:0000256" key="1">
    <source>
        <dbReference type="ARBA" id="ARBA00022729"/>
    </source>
</evidence>
<dbReference type="SUPFAM" id="SSF54403">
    <property type="entry name" value="Cystatin/monellin"/>
    <property type="match status" value="2"/>
</dbReference>
<feature type="compositionally biased region" description="Basic residues" evidence="4">
    <location>
        <begin position="288"/>
        <end position="303"/>
    </location>
</feature>
<keyword evidence="2" id="KW-1015">Disulfide bond</keyword>
<accession>A0A9D3QE52</accession>
<keyword evidence="8" id="KW-1185">Reference proteome</keyword>
<dbReference type="PANTHER" id="PTHR13814:SF17">
    <property type="entry name" value="FETUIN-B PRECURSOR"/>
    <property type="match status" value="1"/>
</dbReference>
<protein>
    <recommendedName>
        <fullName evidence="6">Cystatin fetuin-B-type domain-containing protein</fullName>
    </recommendedName>
</protein>
<feature type="domain" description="Cystatin fetuin-B-type" evidence="6">
    <location>
        <begin position="140"/>
        <end position="253"/>
    </location>
</feature>
<keyword evidence="1 5" id="KW-0732">Signal</keyword>
<dbReference type="InterPro" id="IPR000010">
    <property type="entry name" value="Cystatin_dom"/>
</dbReference>
<dbReference type="AlphaFoldDB" id="A0A9D3QE52"/>
<proteinExistence type="predicted"/>
<feature type="region of interest" description="Disordered" evidence="4">
    <location>
        <begin position="261"/>
        <end position="310"/>
    </location>
</feature>
<evidence type="ECO:0000313" key="8">
    <source>
        <dbReference type="Proteomes" id="UP001046870"/>
    </source>
</evidence>
<feature type="compositionally biased region" description="Polar residues" evidence="4">
    <location>
        <begin position="273"/>
        <end position="282"/>
    </location>
</feature>
<dbReference type="OrthoDB" id="9941887at2759"/>
<keyword evidence="3" id="KW-0325">Glycoprotein</keyword>
<evidence type="ECO:0000256" key="2">
    <source>
        <dbReference type="ARBA" id="ARBA00023157"/>
    </source>
</evidence>
<dbReference type="PANTHER" id="PTHR13814">
    <property type="entry name" value="FETUIN"/>
    <property type="match status" value="1"/>
</dbReference>
<dbReference type="CDD" id="cd00042">
    <property type="entry name" value="CY"/>
    <property type="match status" value="2"/>
</dbReference>
<evidence type="ECO:0000259" key="6">
    <source>
        <dbReference type="PROSITE" id="PS51530"/>
    </source>
</evidence>
<gene>
    <name evidence="7" type="ORF">MATL_G00031000</name>
</gene>
<comment type="caution">
    <text evidence="7">The sequence shown here is derived from an EMBL/GenBank/DDBJ whole genome shotgun (WGS) entry which is preliminary data.</text>
</comment>
<dbReference type="GO" id="GO:0004869">
    <property type="term" value="F:cysteine-type endopeptidase inhibitor activity"/>
    <property type="evidence" value="ECO:0007669"/>
    <property type="project" value="InterPro"/>
</dbReference>
<evidence type="ECO:0000313" key="7">
    <source>
        <dbReference type="EMBL" id="KAG7488115.1"/>
    </source>
</evidence>
<dbReference type="InterPro" id="IPR046350">
    <property type="entry name" value="Cystatin_sf"/>
</dbReference>
<evidence type="ECO:0000256" key="5">
    <source>
        <dbReference type="SAM" id="SignalP"/>
    </source>
</evidence>
<feature type="region of interest" description="Disordered" evidence="4">
    <location>
        <begin position="323"/>
        <end position="353"/>
    </location>
</feature>
<dbReference type="GO" id="GO:0005576">
    <property type="term" value="C:extracellular region"/>
    <property type="evidence" value="ECO:0007669"/>
    <property type="project" value="TreeGrafter"/>
</dbReference>